<protein>
    <submittedName>
        <fullName evidence="1">Uncharacterized protein</fullName>
    </submittedName>
</protein>
<evidence type="ECO:0000313" key="2">
    <source>
        <dbReference type="Proteomes" id="UP000305451"/>
    </source>
</evidence>
<proteinExistence type="predicted"/>
<dbReference type="OrthoDB" id="7623655at2"/>
<dbReference type="Proteomes" id="UP000305451">
    <property type="component" value="Unassembled WGS sequence"/>
</dbReference>
<comment type="caution">
    <text evidence="1">The sequence shown here is derived from an EMBL/GenBank/DDBJ whole genome shotgun (WGS) entry which is preliminary data.</text>
</comment>
<sequence length="388" mass="45461">MLIQKPNDLKRLVRGGCSPRVLDLYGLHQRFPDLKESPKPLFHNDRLNRCFLIKHNLRRHEASFVYSRRSIVTKLVLPIDRHDLNLGAFWMFLESGNFETRLVEFMGRLDGPEDDPTLNEQFIDDMETLQILSRSPSFDPYLLKVQFGSREIDPRFLTLNHHDEPQLRAFVFDHMAEIGQLATSGKTSQKKSERLAKVLFEEAESQARDQLRYALHMVESEFNEGVYGWKGILYYMWSTDTLARSLTQLLTDLATLEREDRVYRHRPLQRPIINMRDCIRVRWDELKQARMTYLETVARFVRDGEPQSMCTLLLRAPDLFRSIGDHVAALTHLTTYWTYWKRQNRLGRVTHEDACQLLPSLSSAIAREDDAASVDWAEFATFQRLRTG</sequence>
<name>A0A4S2HA07_9PROT</name>
<accession>A0A4S2HA07</accession>
<reference evidence="1 2" key="1">
    <citation type="journal article" date="2013" name="Int. J. Syst. Evol. Microbiol.">
        <title>Marinicauda pacifica gen. nov., sp. nov., a prosthecate alphaproteobacterium of the family Hyphomonadaceae isolated from deep seawater.</title>
        <authorList>
            <person name="Zhang X.Y."/>
            <person name="Li G.W."/>
            <person name="Wang C.S."/>
            <person name="Zhang Y.J."/>
            <person name="Xu X.W."/>
            <person name="Li H."/>
            <person name="Liu A."/>
            <person name="Liu C."/>
            <person name="Xie B.B."/>
            <person name="Qin Q.L."/>
            <person name="Xu Z."/>
            <person name="Chen X.L."/>
            <person name="Zhou B.C."/>
            <person name="Zhang Y.Z."/>
        </authorList>
    </citation>
    <scope>NUCLEOTIDE SEQUENCE [LARGE SCALE GENOMIC DNA]</scope>
    <source>
        <strain evidence="1 2">P-1 km-3</strain>
    </source>
</reference>
<dbReference type="RefSeq" id="WP_135945525.1">
    <property type="nucleotide sequence ID" value="NZ_BMEI01000003.1"/>
</dbReference>
<keyword evidence="2" id="KW-1185">Reference proteome</keyword>
<dbReference type="AlphaFoldDB" id="A0A4S2HA07"/>
<evidence type="ECO:0000313" key="1">
    <source>
        <dbReference type="EMBL" id="TGY92391.1"/>
    </source>
</evidence>
<dbReference type="EMBL" id="SRXV01000003">
    <property type="protein sequence ID" value="TGY92391.1"/>
    <property type="molecule type" value="Genomic_DNA"/>
</dbReference>
<organism evidence="1 2">
    <name type="scientific">Marinicauda pacifica</name>
    <dbReference type="NCBI Taxonomy" id="1133559"/>
    <lineage>
        <taxon>Bacteria</taxon>
        <taxon>Pseudomonadati</taxon>
        <taxon>Pseudomonadota</taxon>
        <taxon>Alphaproteobacteria</taxon>
        <taxon>Maricaulales</taxon>
        <taxon>Maricaulaceae</taxon>
        <taxon>Marinicauda</taxon>
    </lineage>
</organism>
<gene>
    <name evidence="1" type="ORF">E5162_12150</name>
</gene>